<dbReference type="RefSeq" id="WP_076514925.1">
    <property type="nucleotide sequence ID" value="NZ_FTOH01000004.1"/>
</dbReference>
<organism evidence="4 5">
    <name type="scientific">Thalassolituus maritimus</name>
    <dbReference type="NCBI Taxonomy" id="484498"/>
    <lineage>
        <taxon>Bacteria</taxon>
        <taxon>Pseudomonadati</taxon>
        <taxon>Pseudomonadota</taxon>
        <taxon>Gammaproteobacteria</taxon>
        <taxon>Oceanospirillales</taxon>
        <taxon>Oceanospirillaceae</taxon>
        <taxon>Thalassolituus</taxon>
    </lineage>
</organism>
<keyword evidence="2" id="KW-0597">Phosphoprotein</keyword>
<dbReference type="EMBL" id="FTOH01000004">
    <property type="protein sequence ID" value="SIS74289.1"/>
    <property type="molecule type" value="Genomic_DNA"/>
</dbReference>
<feature type="domain" description="HPt" evidence="3">
    <location>
        <begin position="14"/>
        <end position="107"/>
    </location>
</feature>
<proteinExistence type="predicted"/>
<dbReference type="Proteomes" id="UP000185639">
    <property type="component" value="Unassembled WGS sequence"/>
</dbReference>
<keyword evidence="1" id="KW-0902">Two-component regulatory system</keyword>
<evidence type="ECO:0000259" key="3">
    <source>
        <dbReference type="PROSITE" id="PS50894"/>
    </source>
</evidence>
<name>A0A1N7LKH7_9GAMM</name>
<evidence type="ECO:0000256" key="1">
    <source>
        <dbReference type="ARBA" id="ARBA00023012"/>
    </source>
</evidence>
<evidence type="ECO:0000256" key="2">
    <source>
        <dbReference type="PROSITE-ProRule" id="PRU00110"/>
    </source>
</evidence>
<keyword evidence="5" id="KW-1185">Reference proteome</keyword>
<dbReference type="SMART" id="SM00073">
    <property type="entry name" value="HPT"/>
    <property type="match status" value="1"/>
</dbReference>
<reference evidence="5" key="1">
    <citation type="submission" date="2017-01" db="EMBL/GenBank/DDBJ databases">
        <authorList>
            <person name="Varghese N."/>
            <person name="Submissions S."/>
        </authorList>
    </citation>
    <scope>NUCLEOTIDE SEQUENCE [LARGE SCALE GENOMIC DNA]</scope>
    <source>
        <strain evidence="5">DSM 24913</strain>
    </source>
</reference>
<dbReference type="PROSITE" id="PS50894">
    <property type="entry name" value="HPT"/>
    <property type="match status" value="1"/>
</dbReference>
<evidence type="ECO:0000313" key="4">
    <source>
        <dbReference type="EMBL" id="SIS74289.1"/>
    </source>
</evidence>
<accession>A0A1N7LKH7</accession>
<dbReference type="Pfam" id="PF01627">
    <property type="entry name" value="Hpt"/>
    <property type="match status" value="1"/>
</dbReference>
<dbReference type="GO" id="GO:0000160">
    <property type="term" value="P:phosphorelay signal transduction system"/>
    <property type="evidence" value="ECO:0007669"/>
    <property type="project" value="UniProtKB-KW"/>
</dbReference>
<dbReference type="Gene3D" id="1.20.120.160">
    <property type="entry name" value="HPT domain"/>
    <property type="match status" value="1"/>
</dbReference>
<gene>
    <name evidence="4" type="ORF">SAMN05421686_10446</name>
</gene>
<protein>
    <submittedName>
        <fullName evidence="4">HPt (Histidine-containing phosphotransfer) domain-containing protein</fullName>
    </submittedName>
</protein>
<sequence length="108" mass="12291">MIDFESLNMLKEIMEEEFQPLIELYIRDSDRRFPDMRKALSEGDCESVRMTVHSLKGASSNVCAVDLAEQAHTVEKMAIDGAVNQLGGAIDRLEQSYLHVREQLSEFL</sequence>
<dbReference type="InterPro" id="IPR008207">
    <property type="entry name" value="Sig_transdc_His_kin_Hpt_dom"/>
</dbReference>
<dbReference type="GO" id="GO:0004672">
    <property type="term" value="F:protein kinase activity"/>
    <property type="evidence" value="ECO:0007669"/>
    <property type="project" value="UniProtKB-ARBA"/>
</dbReference>
<evidence type="ECO:0000313" key="5">
    <source>
        <dbReference type="Proteomes" id="UP000185639"/>
    </source>
</evidence>
<dbReference type="STRING" id="484498.SAMN05421686_10446"/>
<dbReference type="AlphaFoldDB" id="A0A1N7LKH7"/>
<dbReference type="SUPFAM" id="SSF47226">
    <property type="entry name" value="Histidine-containing phosphotransfer domain, HPT domain"/>
    <property type="match status" value="1"/>
</dbReference>
<feature type="modified residue" description="Phosphohistidine" evidence="2">
    <location>
        <position position="53"/>
    </location>
</feature>
<dbReference type="InterPro" id="IPR036641">
    <property type="entry name" value="HPT_dom_sf"/>
</dbReference>